<gene>
    <name evidence="6" type="primary">atsA_32</name>
    <name evidence="6" type="ORF">Poly59_19020</name>
</gene>
<comment type="similarity">
    <text evidence="1">Belongs to the sulfatase family.</text>
</comment>
<evidence type="ECO:0000256" key="2">
    <source>
        <dbReference type="ARBA" id="ARBA00022723"/>
    </source>
</evidence>
<sequence length="567" mass="63155">MAPDVVTSATRWLRIKIDSETATHMNRQPLQFAIIFASTILTLSATSFAAEERPSKSPNIIVILADDMGPGEPSYAGGLIPTPALDRLANEGMRFTDAHTSSSVCTPTRYGILTGRYNWRSRLKSGVLTAVNSPALMDPNRKSLPKFLKEAGYHTACVGKWHLGVDWIGNDNTDPNDALKKKDFGSWSVEYGQPFKNGPVDIGFDEAFFILSSLDMPPYTYLRNNRVVTAPTVSRGFPHNEYNDYQRVGAAAKNFDPSECLANWAAESRSYIKKRAQDKTQKPFFLYLPLTSPHTPIAPGKRFKGRYKQFSWYADFIAETDWVVAEVLAQLKESEIEDNTLVIFTSDNGFAPYVKIPKMLAAGYRPSGTFRGAKASAYEGGHRVPFLVRWPGKVAADSQCDTTICTTDFFATFAEILGKQDAVPDNAAEDSFSFSRCFEDNQYPARPFTIHHSMNGKFAIRKGDWKLILSIDGGGGWGDLPWETEITTTSQEVQLFNLKNDPGERRNLEVTNPAKVDELVNDLATALHNGRTTPGTKQTNDGWPYCHQPTLKTYPQLKEADVVEPRQ</sequence>
<comment type="caution">
    <text evidence="6">The sequence shown here is derived from an EMBL/GenBank/DDBJ whole genome shotgun (WGS) entry which is preliminary data.</text>
</comment>
<protein>
    <submittedName>
        <fullName evidence="6">Arylsulfatase</fullName>
        <ecNumber evidence="6">3.1.6.1</ecNumber>
    </submittedName>
</protein>
<dbReference type="AlphaFoldDB" id="A0A5C6F338"/>
<dbReference type="OrthoDB" id="9783154at2"/>
<dbReference type="InterPro" id="IPR050738">
    <property type="entry name" value="Sulfatase"/>
</dbReference>
<evidence type="ECO:0000256" key="4">
    <source>
        <dbReference type="ARBA" id="ARBA00022837"/>
    </source>
</evidence>
<dbReference type="InterPro" id="IPR017850">
    <property type="entry name" value="Alkaline_phosphatase_core_sf"/>
</dbReference>
<dbReference type="RefSeq" id="WP_146533764.1">
    <property type="nucleotide sequence ID" value="NZ_SJPX01000002.1"/>
</dbReference>
<reference evidence="6 7" key="1">
    <citation type="submission" date="2019-02" db="EMBL/GenBank/DDBJ databases">
        <title>Deep-cultivation of Planctomycetes and their phenomic and genomic characterization uncovers novel biology.</title>
        <authorList>
            <person name="Wiegand S."/>
            <person name="Jogler M."/>
            <person name="Boedeker C."/>
            <person name="Pinto D."/>
            <person name="Vollmers J."/>
            <person name="Rivas-Marin E."/>
            <person name="Kohn T."/>
            <person name="Peeters S.H."/>
            <person name="Heuer A."/>
            <person name="Rast P."/>
            <person name="Oberbeckmann S."/>
            <person name="Bunk B."/>
            <person name="Jeske O."/>
            <person name="Meyerdierks A."/>
            <person name="Storesund J.E."/>
            <person name="Kallscheuer N."/>
            <person name="Luecker S."/>
            <person name="Lage O.M."/>
            <person name="Pohl T."/>
            <person name="Merkel B.J."/>
            <person name="Hornburger P."/>
            <person name="Mueller R.-W."/>
            <person name="Bruemmer F."/>
            <person name="Labrenz M."/>
            <person name="Spormann A.M."/>
            <person name="Op Den Camp H."/>
            <person name="Overmann J."/>
            <person name="Amann R."/>
            <person name="Jetten M.S.M."/>
            <person name="Mascher T."/>
            <person name="Medema M.H."/>
            <person name="Devos D.P."/>
            <person name="Kaster A.-K."/>
            <person name="Ovreas L."/>
            <person name="Rohde M."/>
            <person name="Galperin M.Y."/>
            <person name="Jogler C."/>
        </authorList>
    </citation>
    <scope>NUCLEOTIDE SEQUENCE [LARGE SCALE GENOMIC DNA]</scope>
    <source>
        <strain evidence="6 7">Poly59</strain>
    </source>
</reference>
<keyword evidence="4" id="KW-0106">Calcium</keyword>
<dbReference type="Gene3D" id="3.30.1120.10">
    <property type="match status" value="1"/>
</dbReference>
<dbReference type="PANTHER" id="PTHR42693">
    <property type="entry name" value="ARYLSULFATASE FAMILY MEMBER"/>
    <property type="match status" value="1"/>
</dbReference>
<name>A0A5C6F338_9BACT</name>
<dbReference type="SUPFAM" id="SSF53649">
    <property type="entry name" value="Alkaline phosphatase-like"/>
    <property type="match status" value="1"/>
</dbReference>
<evidence type="ECO:0000259" key="5">
    <source>
        <dbReference type="Pfam" id="PF00884"/>
    </source>
</evidence>
<dbReference type="PROSITE" id="PS00523">
    <property type="entry name" value="SULFATASE_1"/>
    <property type="match status" value="1"/>
</dbReference>
<dbReference type="GO" id="GO:0004065">
    <property type="term" value="F:arylsulfatase activity"/>
    <property type="evidence" value="ECO:0007669"/>
    <property type="project" value="UniProtKB-EC"/>
</dbReference>
<evidence type="ECO:0000256" key="3">
    <source>
        <dbReference type="ARBA" id="ARBA00022801"/>
    </source>
</evidence>
<proteinExistence type="inferred from homology"/>
<feature type="domain" description="Sulfatase N-terminal" evidence="5">
    <location>
        <begin position="58"/>
        <end position="418"/>
    </location>
</feature>
<dbReference type="InterPro" id="IPR024607">
    <property type="entry name" value="Sulfatase_CS"/>
</dbReference>
<accession>A0A5C6F338</accession>
<keyword evidence="7" id="KW-1185">Reference proteome</keyword>
<keyword evidence="2" id="KW-0479">Metal-binding</keyword>
<dbReference type="PROSITE" id="PS00149">
    <property type="entry name" value="SULFATASE_2"/>
    <property type="match status" value="1"/>
</dbReference>
<dbReference type="InterPro" id="IPR000917">
    <property type="entry name" value="Sulfatase_N"/>
</dbReference>
<dbReference type="GO" id="GO:0046872">
    <property type="term" value="F:metal ion binding"/>
    <property type="evidence" value="ECO:0007669"/>
    <property type="project" value="UniProtKB-KW"/>
</dbReference>
<dbReference type="Proteomes" id="UP000317977">
    <property type="component" value="Unassembled WGS sequence"/>
</dbReference>
<dbReference type="CDD" id="cd16143">
    <property type="entry name" value="ARS_like"/>
    <property type="match status" value="1"/>
</dbReference>
<dbReference type="PANTHER" id="PTHR42693:SF53">
    <property type="entry name" value="ENDO-4-O-SULFATASE"/>
    <property type="match status" value="1"/>
</dbReference>
<evidence type="ECO:0000256" key="1">
    <source>
        <dbReference type="ARBA" id="ARBA00008779"/>
    </source>
</evidence>
<dbReference type="EMBL" id="SJPX01000002">
    <property type="protein sequence ID" value="TWU55602.1"/>
    <property type="molecule type" value="Genomic_DNA"/>
</dbReference>
<dbReference type="EC" id="3.1.6.1" evidence="6"/>
<dbReference type="Pfam" id="PF00884">
    <property type="entry name" value="Sulfatase"/>
    <property type="match status" value="1"/>
</dbReference>
<dbReference type="Gene3D" id="3.40.720.10">
    <property type="entry name" value="Alkaline Phosphatase, subunit A"/>
    <property type="match status" value="1"/>
</dbReference>
<organism evidence="6 7">
    <name type="scientific">Rubripirellula reticaptiva</name>
    <dbReference type="NCBI Taxonomy" id="2528013"/>
    <lineage>
        <taxon>Bacteria</taxon>
        <taxon>Pseudomonadati</taxon>
        <taxon>Planctomycetota</taxon>
        <taxon>Planctomycetia</taxon>
        <taxon>Pirellulales</taxon>
        <taxon>Pirellulaceae</taxon>
        <taxon>Rubripirellula</taxon>
    </lineage>
</organism>
<keyword evidence="3 6" id="KW-0378">Hydrolase</keyword>
<evidence type="ECO:0000313" key="7">
    <source>
        <dbReference type="Proteomes" id="UP000317977"/>
    </source>
</evidence>
<evidence type="ECO:0000313" key="6">
    <source>
        <dbReference type="EMBL" id="TWU55602.1"/>
    </source>
</evidence>